<sequence length="82" mass="9211">MVTGRDLQLIDSLSSVPVCCVEGGGFSPLQLALGTPLNDLCRTKIINAHFFTCKKMCIYYFCQKSELTLQINSYNLCRRICL</sequence>
<dbReference type="EMBL" id="CATNWA010015126">
    <property type="protein sequence ID" value="CAI9579774.1"/>
    <property type="molecule type" value="Genomic_DNA"/>
</dbReference>
<dbReference type="Proteomes" id="UP001162483">
    <property type="component" value="Unassembled WGS sequence"/>
</dbReference>
<name>A0ABN9E4R1_9NEOB</name>
<evidence type="ECO:0000313" key="1">
    <source>
        <dbReference type="EMBL" id="CAI9579774.1"/>
    </source>
</evidence>
<evidence type="ECO:0000313" key="2">
    <source>
        <dbReference type="Proteomes" id="UP001162483"/>
    </source>
</evidence>
<feature type="non-terminal residue" evidence="1">
    <location>
        <position position="82"/>
    </location>
</feature>
<organism evidence="1 2">
    <name type="scientific">Staurois parvus</name>
    <dbReference type="NCBI Taxonomy" id="386267"/>
    <lineage>
        <taxon>Eukaryota</taxon>
        <taxon>Metazoa</taxon>
        <taxon>Chordata</taxon>
        <taxon>Craniata</taxon>
        <taxon>Vertebrata</taxon>
        <taxon>Euteleostomi</taxon>
        <taxon>Amphibia</taxon>
        <taxon>Batrachia</taxon>
        <taxon>Anura</taxon>
        <taxon>Neobatrachia</taxon>
        <taxon>Ranoidea</taxon>
        <taxon>Ranidae</taxon>
        <taxon>Staurois</taxon>
    </lineage>
</organism>
<comment type="caution">
    <text evidence="1">The sequence shown here is derived from an EMBL/GenBank/DDBJ whole genome shotgun (WGS) entry which is preliminary data.</text>
</comment>
<proteinExistence type="predicted"/>
<reference evidence="1" key="1">
    <citation type="submission" date="2023-05" db="EMBL/GenBank/DDBJ databases">
        <authorList>
            <person name="Stuckert A."/>
        </authorList>
    </citation>
    <scope>NUCLEOTIDE SEQUENCE</scope>
</reference>
<accession>A0ABN9E4R1</accession>
<keyword evidence="2" id="KW-1185">Reference proteome</keyword>
<protein>
    <submittedName>
        <fullName evidence="1">Uncharacterized protein</fullName>
    </submittedName>
</protein>
<gene>
    <name evidence="1" type="ORF">SPARVUS_LOCUS9165168</name>
</gene>